<protein>
    <submittedName>
        <fullName evidence="1">Uncharacterized protein</fullName>
    </submittedName>
</protein>
<proteinExistence type="predicted"/>
<reference evidence="1 2" key="1">
    <citation type="submission" date="2013-06" db="EMBL/GenBank/DDBJ databases">
        <authorList>
            <person name="Adawi E.C."/>
            <person name="Merrill C.A."/>
            <person name="Sargent C.J."/>
            <person name="Fisher J.N."/>
            <person name="Gardner A.V."/>
            <person name="Lunt B.L."/>
            <person name="Merrill B.D."/>
            <person name="Breakwell D.P."/>
            <person name="Burnett S.H."/>
            <person name="Grose J.H."/>
        </authorList>
    </citation>
    <scope>NUCLEOTIDE SEQUENCE [LARGE SCALE GENOMIC DNA]</scope>
</reference>
<sequence>MGLADHRHPGTQHLVALLEPNPNLPDPLHHVADVAACMRDKMLELLGDGPELTAGLRKLLEAKDCFVRQALLDRVDDQ</sequence>
<gene>
    <name evidence="1" type="ORF">ADAWI_69</name>
</gene>
<accession>T2A8Y2</accession>
<evidence type="ECO:0000313" key="2">
    <source>
        <dbReference type="Proteomes" id="UP000016711"/>
    </source>
</evidence>
<dbReference type="KEGG" id="vg:16834842"/>
<dbReference type="EMBL" id="KF279411">
    <property type="protein sequence ID" value="AGU91982.1"/>
    <property type="molecule type" value="Genomic_DNA"/>
</dbReference>
<name>T2A8Y2_9CAUD</name>
<keyword evidence="2" id="KW-1185">Reference proteome</keyword>
<dbReference type="OrthoDB" id="27181at10239"/>
<dbReference type="GeneID" id="16834842"/>
<dbReference type="Proteomes" id="UP000016711">
    <property type="component" value="Segment"/>
</dbReference>
<evidence type="ECO:0000313" key="1">
    <source>
        <dbReference type="EMBL" id="AGU91982.1"/>
    </source>
</evidence>
<dbReference type="RefSeq" id="YP_008530949.1">
    <property type="nucleotide sequence ID" value="NC_022328.1"/>
</dbReference>
<organism evidence="1 2">
    <name type="scientific">Mycobacterium phage Adawi</name>
    <dbReference type="NCBI Taxonomy" id="1354507"/>
    <lineage>
        <taxon>Viruses</taxon>
        <taxon>Duplodnaviria</taxon>
        <taxon>Heunggongvirae</taxon>
        <taxon>Uroviricota</taxon>
        <taxon>Caudoviricetes</taxon>
        <taxon>Bclasvirinae</taxon>
        <taxon>Coopervirus</taxon>
        <taxon>Coopervirus adawi</taxon>
    </lineage>
</organism>